<dbReference type="InterPro" id="IPR010131">
    <property type="entry name" value="MdtP/NodT-like"/>
</dbReference>
<evidence type="ECO:0000256" key="2">
    <source>
        <dbReference type="SAM" id="SignalP"/>
    </source>
</evidence>
<dbReference type="Gene3D" id="1.20.1600.10">
    <property type="entry name" value="Outer membrane efflux proteins (OEP)"/>
    <property type="match status" value="1"/>
</dbReference>
<gene>
    <name evidence="3" type="ORF">W7K_15695</name>
</gene>
<protein>
    <submittedName>
        <fullName evidence="3">Transporter</fullName>
    </submittedName>
</protein>
<dbReference type="SUPFAM" id="SSF56954">
    <property type="entry name" value="Outer membrane efflux proteins (OEP)"/>
    <property type="match status" value="1"/>
</dbReference>
<dbReference type="PANTHER" id="PTHR30203:SF24">
    <property type="entry name" value="BLR4935 PROTEIN"/>
    <property type="match status" value="1"/>
</dbReference>
<dbReference type="RefSeq" id="WP_010482369.1">
    <property type="nucleotide sequence ID" value="NZ_AJLO02000033.1"/>
</dbReference>
<evidence type="ECO:0000313" key="4">
    <source>
        <dbReference type="Proteomes" id="UP000036890"/>
    </source>
</evidence>
<dbReference type="Pfam" id="PF02321">
    <property type="entry name" value="OEP"/>
    <property type="match status" value="2"/>
</dbReference>
<accession>A0A0L8A7S0</accession>
<feature type="chain" id="PRO_5005579544" evidence="2">
    <location>
        <begin position="33"/>
        <end position="417"/>
    </location>
</feature>
<dbReference type="AlphaFoldDB" id="A0A0L8A7S0"/>
<evidence type="ECO:0000313" key="3">
    <source>
        <dbReference type="EMBL" id="KOE98271.1"/>
    </source>
</evidence>
<keyword evidence="2" id="KW-0732">Signal</keyword>
<dbReference type="GeneID" id="86937533"/>
<reference evidence="3 4" key="1">
    <citation type="journal article" date="2012" name="J. Bacteriol.">
        <title>Genome sequence of a novel nicotine-degrading strain, Pseudomonas geniculata N1.</title>
        <authorList>
            <person name="Tang H."/>
            <person name="Yu H."/>
            <person name="Tai C."/>
            <person name="Huang K."/>
            <person name="Liu Y."/>
            <person name="Wang L."/>
            <person name="Yao Y."/>
            <person name="Wu G."/>
            <person name="Xu P."/>
        </authorList>
    </citation>
    <scope>NUCLEOTIDE SEQUENCE [LARGE SCALE GENOMIC DNA]</scope>
    <source>
        <strain evidence="3 4">N1</strain>
    </source>
</reference>
<dbReference type="OrthoDB" id="9791261at2"/>
<dbReference type="GO" id="GO:0015562">
    <property type="term" value="F:efflux transmembrane transporter activity"/>
    <property type="evidence" value="ECO:0007669"/>
    <property type="project" value="InterPro"/>
</dbReference>
<evidence type="ECO:0000256" key="1">
    <source>
        <dbReference type="ARBA" id="ARBA00007613"/>
    </source>
</evidence>
<comment type="similarity">
    <text evidence="1">Belongs to the outer membrane factor (OMF) (TC 1.B.17) family.</text>
</comment>
<feature type="signal peptide" evidence="2">
    <location>
        <begin position="1"/>
        <end position="32"/>
    </location>
</feature>
<dbReference type="EMBL" id="AJLO02000033">
    <property type="protein sequence ID" value="KOE98271.1"/>
    <property type="molecule type" value="Genomic_DNA"/>
</dbReference>
<organism evidence="3 4">
    <name type="scientific">Stenotrophomonas geniculata N1</name>
    <dbReference type="NCBI Taxonomy" id="1167641"/>
    <lineage>
        <taxon>Bacteria</taxon>
        <taxon>Pseudomonadati</taxon>
        <taxon>Pseudomonadota</taxon>
        <taxon>Gammaproteobacteria</taxon>
        <taxon>Lysobacterales</taxon>
        <taxon>Lysobacteraceae</taxon>
        <taxon>Stenotrophomonas</taxon>
    </lineage>
</organism>
<proteinExistence type="inferred from homology"/>
<sequence length="417" mass="43866">MSILTPRSPRAAGLVVAVLLGLAPAASVMAQAAPSYDTLLERLDQLPGTRVGTALAEAADARADQARALPNPSLSWSAENAWGSGTYRGMGKADTVLTLSQPLEVWGQRGARVRAARAEAQAANLRGAQSRSDVASQLAVVYAQAESALRRYTLAEEALSLTRDDANAVNAMVKQGREPQLRAVQAQSEVANAMASLDEAQAFRDAALARLAGTALLDAPVQSIDNSLLDRAPPLPRGATDTALAVRIAEAEADAAGKLVDVERKRALPDLSVTAAQTRFREGGERAYNLGLSLSIPLFDRNRGGIRAANADQRAAEARLDQQRRDSEAARLSAVAGLKAAGSRTRAADESVVAAEEAYRLARIGFDAGRISQLELRSTRSALIAARGAAVDARLSRVGAEIDLARLEGRAPFVEAP</sequence>
<dbReference type="Proteomes" id="UP000036890">
    <property type="component" value="Unassembled WGS sequence"/>
</dbReference>
<comment type="caution">
    <text evidence="3">The sequence shown here is derived from an EMBL/GenBank/DDBJ whole genome shotgun (WGS) entry which is preliminary data.</text>
</comment>
<dbReference type="PANTHER" id="PTHR30203">
    <property type="entry name" value="OUTER MEMBRANE CATION EFFLUX PROTEIN"/>
    <property type="match status" value="1"/>
</dbReference>
<dbReference type="InterPro" id="IPR003423">
    <property type="entry name" value="OMP_efflux"/>
</dbReference>
<name>A0A0L8A7S0_9GAMM</name>